<feature type="compositionally biased region" description="Polar residues" evidence="1">
    <location>
        <begin position="162"/>
        <end position="174"/>
    </location>
</feature>
<organism evidence="2 3">
    <name type="scientific">Acropora cervicornis</name>
    <name type="common">Staghorn coral</name>
    <dbReference type="NCBI Taxonomy" id="6130"/>
    <lineage>
        <taxon>Eukaryota</taxon>
        <taxon>Metazoa</taxon>
        <taxon>Cnidaria</taxon>
        <taxon>Anthozoa</taxon>
        <taxon>Hexacorallia</taxon>
        <taxon>Scleractinia</taxon>
        <taxon>Astrocoeniina</taxon>
        <taxon>Acroporidae</taxon>
        <taxon>Acropora</taxon>
    </lineage>
</organism>
<proteinExistence type="predicted"/>
<accession>A0AAD9PY92</accession>
<evidence type="ECO:0000313" key="3">
    <source>
        <dbReference type="Proteomes" id="UP001249851"/>
    </source>
</evidence>
<keyword evidence="3" id="KW-1185">Reference proteome</keyword>
<feature type="compositionally biased region" description="Basic and acidic residues" evidence="1">
    <location>
        <begin position="219"/>
        <end position="236"/>
    </location>
</feature>
<reference evidence="2" key="1">
    <citation type="journal article" date="2023" name="G3 (Bethesda)">
        <title>Whole genome assembly and annotation of the endangered Caribbean coral Acropora cervicornis.</title>
        <authorList>
            <person name="Selwyn J.D."/>
            <person name="Vollmer S.V."/>
        </authorList>
    </citation>
    <scope>NUCLEOTIDE SEQUENCE</scope>
    <source>
        <strain evidence="2">K2</strain>
    </source>
</reference>
<evidence type="ECO:0000313" key="2">
    <source>
        <dbReference type="EMBL" id="KAK2551295.1"/>
    </source>
</evidence>
<evidence type="ECO:0000256" key="1">
    <source>
        <dbReference type="SAM" id="MobiDB-lite"/>
    </source>
</evidence>
<sequence length="236" mass="26648">MDANERKRKRKLHKPVIPRHVALNSHHTQEYAARIVGFKRGDSLPELCEGRLPALSFRRQKDSSFENESKGSSACHNLFADVPSYNLWKSWASDRRGSLPNSLNLQQRQPSTSSNAFVPSVINRDIKGFRKYSMPLRRSSLIESRDEKTGKKHTGISGSGDSGQNNVATYSLPNDNSWKPVNNLEHSTKSRSPSFCDSDITIRRSISDISLAQYSNGKESPEAKESMIKRWLSEVE</sequence>
<dbReference type="Proteomes" id="UP001249851">
    <property type="component" value="Unassembled WGS sequence"/>
</dbReference>
<protein>
    <submittedName>
        <fullName evidence="2">Uncharacterized protein</fullName>
    </submittedName>
</protein>
<dbReference type="AlphaFoldDB" id="A0AAD9PY92"/>
<gene>
    <name evidence="2" type="ORF">P5673_027890</name>
</gene>
<name>A0AAD9PY92_ACRCE</name>
<feature type="region of interest" description="Disordered" evidence="1">
    <location>
        <begin position="213"/>
        <end position="236"/>
    </location>
</feature>
<comment type="caution">
    <text evidence="2">The sequence shown here is derived from an EMBL/GenBank/DDBJ whole genome shotgun (WGS) entry which is preliminary data.</text>
</comment>
<feature type="region of interest" description="Disordered" evidence="1">
    <location>
        <begin position="144"/>
        <end position="174"/>
    </location>
</feature>
<dbReference type="EMBL" id="JARQWQ010000099">
    <property type="protein sequence ID" value="KAK2551295.1"/>
    <property type="molecule type" value="Genomic_DNA"/>
</dbReference>
<reference evidence="2" key="2">
    <citation type="journal article" date="2023" name="Science">
        <title>Genomic signatures of disease resistance in endangered staghorn corals.</title>
        <authorList>
            <person name="Vollmer S.V."/>
            <person name="Selwyn J.D."/>
            <person name="Despard B.A."/>
            <person name="Roesel C.L."/>
        </authorList>
    </citation>
    <scope>NUCLEOTIDE SEQUENCE</scope>
    <source>
        <strain evidence="2">K2</strain>
    </source>
</reference>